<accession>D1Z2T1</accession>
<dbReference type="NCBIfam" id="TIGR01910">
    <property type="entry name" value="DapE-ArgE"/>
    <property type="match status" value="1"/>
</dbReference>
<keyword evidence="10" id="KW-1185">Reference proteome</keyword>
<evidence type="ECO:0000256" key="1">
    <source>
        <dbReference type="ARBA" id="ARBA00001941"/>
    </source>
</evidence>
<sequence>MPDFNTPAERYLRDLISMPSVTGREGLVKDYLADAFRKMGLGVELQKVEGDRCNVIGRLGEGPIKLMLCTHTDVIPALDESLWHSPPFEATMRNGRIYGRGSTDAKGSLAAAMEAMGKAAKLKKFNGSVALAAVVEEETGRSLGARKLMEKYRPEMGLILEPTGLRVAIAHKGALRPVITVHGQAAHSSSADMGVNAVSIAGEVLRDLERYRNRVMNVVDPLLGRSSLEVTMIRGGERINVIPVKCHIYVDRRLTSGETVGGAFDDLARVVERIGEETGARMDVELLCSYPPSSVSEKEPVVALIKDVLARHGLPSAPVGFPAGCDMWTFRANGVPAAVLGPGYIDQAHGVDEYIDREQLKLAADLYEDIVKKALM</sequence>
<dbReference type="KEGG" id="mpd:MCP_2931"/>
<dbReference type="PANTHER" id="PTHR43808:SF31">
    <property type="entry name" value="N-ACETYL-L-CITRULLINE DEACETYLASE"/>
    <property type="match status" value="1"/>
</dbReference>
<feature type="domain" description="Peptidase M20 dimerisation" evidence="8">
    <location>
        <begin position="169"/>
        <end position="277"/>
    </location>
</feature>
<dbReference type="Gene3D" id="3.30.70.360">
    <property type="match status" value="1"/>
</dbReference>
<dbReference type="InterPro" id="IPR036264">
    <property type="entry name" value="Bact_exopeptidase_dim_dom"/>
</dbReference>
<evidence type="ECO:0000256" key="5">
    <source>
        <dbReference type="ARBA" id="ARBA00022801"/>
    </source>
</evidence>
<dbReference type="OrthoDB" id="24854at2157"/>
<proteinExistence type="inferred from homology"/>
<evidence type="ECO:0000256" key="2">
    <source>
        <dbReference type="ARBA" id="ARBA00001947"/>
    </source>
</evidence>
<dbReference type="SUPFAM" id="SSF53187">
    <property type="entry name" value="Zn-dependent exopeptidases"/>
    <property type="match status" value="1"/>
</dbReference>
<dbReference type="AlphaFoldDB" id="D1Z2T1"/>
<keyword evidence="6" id="KW-0862">Zinc</keyword>
<organism evidence="9 10">
    <name type="scientific">Methanocella paludicola (strain DSM 17711 / JCM 13418 / NBRC 101707 / SANAE)</name>
    <dbReference type="NCBI Taxonomy" id="304371"/>
    <lineage>
        <taxon>Archaea</taxon>
        <taxon>Methanobacteriati</taxon>
        <taxon>Methanobacteriota</taxon>
        <taxon>Stenosarchaea group</taxon>
        <taxon>Methanomicrobia</taxon>
        <taxon>Methanocellales</taxon>
        <taxon>Methanocellaceae</taxon>
        <taxon>Methanocella</taxon>
    </lineage>
</organism>
<protein>
    <submittedName>
        <fullName evidence="9">Acetylornithine deacetylase</fullName>
    </submittedName>
</protein>
<dbReference type="PANTHER" id="PTHR43808">
    <property type="entry name" value="ACETYLORNITHINE DEACETYLASE"/>
    <property type="match status" value="1"/>
</dbReference>
<evidence type="ECO:0000313" key="10">
    <source>
        <dbReference type="Proteomes" id="UP000001882"/>
    </source>
</evidence>
<dbReference type="InterPro" id="IPR010182">
    <property type="entry name" value="ArgE/DapE"/>
</dbReference>
<evidence type="ECO:0000256" key="3">
    <source>
        <dbReference type="ARBA" id="ARBA00006247"/>
    </source>
</evidence>
<dbReference type="CDD" id="cd08659">
    <property type="entry name" value="M20_ArgE_DapE-like"/>
    <property type="match status" value="1"/>
</dbReference>
<dbReference type="eggNOG" id="arCOG01107">
    <property type="taxonomic scope" value="Archaea"/>
</dbReference>
<evidence type="ECO:0000313" key="9">
    <source>
        <dbReference type="EMBL" id="BAI63003.1"/>
    </source>
</evidence>
<dbReference type="EMBL" id="AP011532">
    <property type="protein sequence ID" value="BAI63003.1"/>
    <property type="molecule type" value="Genomic_DNA"/>
</dbReference>
<dbReference type="Gene3D" id="3.40.630.10">
    <property type="entry name" value="Zn peptidases"/>
    <property type="match status" value="1"/>
</dbReference>
<dbReference type="GO" id="GO:0046872">
    <property type="term" value="F:metal ion binding"/>
    <property type="evidence" value="ECO:0007669"/>
    <property type="project" value="UniProtKB-KW"/>
</dbReference>
<dbReference type="STRING" id="304371.MCP_2931"/>
<dbReference type="FunCoup" id="D1Z2T1">
    <property type="interactions" value="99"/>
</dbReference>
<comment type="cofactor">
    <cofactor evidence="2">
        <name>Zn(2+)</name>
        <dbReference type="ChEBI" id="CHEBI:29105"/>
    </cofactor>
</comment>
<evidence type="ECO:0000259" key="8">
    <source>
        <dbReference type="Pfam" id="PF07687"/>
    </source>
</evidence>
<keyword evidence="4" id="KW-0479">Metal-binding</keyword>
<reference evidence="9 10" key="1">
    <citation type="journal article" date="2007" name="Appl. Environ. Microbiol.">
        <title>Isolation of key methanogens for global methane emission from rice paddy fields: a novel isolate affiliated with the clone cluster rice cluster I.</title>
        <authorList>
            <person name="Sakai S."/>
            <person name="Imachi H."/>
            <person name="Sekiguchi Y."/>
            <person name="Ohashi A."/>
            <person name="Harada H."/>
            <person name="Kamagata Y."/>
        </authorList>
    </citation>
    <scope>NUCLEOTIDE SEQUENCE [LARGE SCALE GENOMIC DNA]</scope>
    <source>
        <strain evidence="10">DSM 17711 / JCM 13418 / NBRC 101707 / SANAE</strain>
    </source>
</reference>
<evidence type="ECO:0000256" key="7">
    <source>
        <dbReference type="ARBA" id="ARBA00023285"/>
    </source>
</evidence>
<gene>
    <name evidence="9" type="primary">argE</name>
    <name evidence="9" type="ordered locus">MCP_2931</name>
</gene>
<dbReference type="InterPro" id="IPR050072">
    <property type="entry name" value="Peptidase_M20A"/>
</dbReference>
<dbReference type="GeneID" id="8682587"/>
<evidence type="ECO:0000256" key="4">
    <source>
        <dbReference type="ARBA" id="ARBA00022723"/>
    </source>
</evidence>
<dbReference type="GO" id="GO:0008777">
    <property type="term" value="F:acetylornithine deacetylase activity"/>
    <property type="evidence" value="ECO:0007669"/>
    <property type="project" value="TreeGrafter"/>
</dbReference>
<dbReference type="InterPro" id="IPR011650">
    <property type="entry name" value="Peptidase_M20_dimer"/>
</dbReference>
<keyword evidence="5" id="KW-0378">Hydrolase</keyword>
<dbReference type="InterPro" id="IPR002933">
    <property type="entry name" value="Peptidase_M20"/>
</dbReference>
<comment type="cofactor">
    <cofactor evidence="1">
        <name>Co(2+)</name>
        <dbReference type="ChEBI" id="CHEBI:48828"/>
    </cofactor>
</comment>
<reference evidence="9 10" key="2">
    <citation type="journal article" date="2008" name="Int. J. Syst. Evol. Microbiol.">
        <title>Methanocella paludicola gen. nov., sp. nov., a methane-producing archaeon, the first isolate of the lineage 'Rice Cluster I', and proposal of the new archaeal order Methanocellales ord. nov.</title>
        <authorList>
            <person name="Sakai S."/>
            <person name="Imachi H."/>
            <person name="Hanada S."/>
            <person name="Ohashi A."/>
            <person name="Harada H."/>
            <person name="Kamagata Y."/>
        </authorList>
    </citation>
    <scope>NUCLEOTIDE SEQUENCE [LARGE SCALE GENOMIC DNA]</scope>
    <source>
        <strain evidence="10">DSM 17711 / JCM 13418 / NBRC 101707 / SANAE</strain>
    </source>
</reference>
<dbReference type="RefSeq" id="WP_012901673.1">
    <property type="nucleotide sequence ID" value="NC_013665.1"/>
</dbReference>
<dbReference type="InParanoid" id="D1Z2T1"/>
<dbReference type="Pfam" id="PF01546">
    <property type="entry name" value="Peptidase_M20"/>
    <property type="match status" value="1"/>
</dbReference>
<name>D1Z2T1_METPS</name>
<evidence type="ECO:0000256" key="6">
    <source>
        <dbReference type="ARBA" id="ARBA00022833"/>
    </source>
</evidence>
<reference evidence="10" key="3">
    <citation type="journal article" date="2011" name="PLoS ONE">
        <title>Genome sequence of a mesophilic hydrogenotrophic methanogen Methanocella paludicola, the first cultivated representative of the order Methanocellales.</title>
        <authorList>
            <person name="Sakai S."/>
            <person name="Takaki Y."/>
            <person name="Shimamura S."/>
            <person name="Sekine M."/>
            <person name="Tajima T."/>
            <person name="Kosugi H."/>
            <person name="Ichikawa N."/>
            <person name="Tasumi E."/>
            <person name="Hiraki A.T."/>
            <person name="Shimizu A."/>
            <person name="Kato Y."/>
            <person name="Nishiko R."/>
            <person name="Mori K."/>
            <person name="Fujita N."/>
            <person name="Imachi H."/>
            <person name="Takai K."/>
        </authorList>
    </citation>
    <scope>NUCLEOTIDE SEQUENCE [LARGE SCALE GENOMIC DNA]</scope>
    <source>
        <strain evidence="10">DSM 17711 / JCM 13418 / NBRC 101707 / SANAE</strain>
    </source>
</reference>
<dbReference type="GO" id="GO:0006526">
    <property type="term" value="P:L-arginine biosynthetic process"/>
    <property type="evidence" value="ECO:0007669"/>
    <property type="project" value="TreeGrafter"/>
</dbReference>
<keyword evidence="7" id="KW-0170">Cobalt</keyword>
<dbReference type="Proteomes" id="UP000001882">
    <property type="component" value="Chromosome"/>
</dbReference>
<comment type="similarity">
    <text evidence="3">Belongs to the peptidase M20A family.</text>
</comment>
<dbReference type="Pfam" id="PF07687">
    <property type="entry name" value="M20_dimer"/>
    <property type="match status" value="1"/>
</dbReference>
<dbReference type="SUPFAM" id="SSF55031">
    <property type="entry name" value="Bacterial exopeptidase dimerisation domain"/>
    <property type="match status" value="1"/>
</dbReference>